<sequence length="389" mass="44044">MAAASDKARFFLEQSVPELKEYERKGIFSTDEITSIARKRSDFEHKINARGSTPTDFARYAEFEINVEALRRKRVKRLGVKSTTHSGKRRIFFVFDRGTRKHAGDVDLWLQALEFARKEKAYKKLQQIFANVLRLHPRKSDLWIYAADFAMDENGDMTEARSYMQRGLRFCKGSRSMWLEYGRLEMSYIAKLQARREILGIAVGEAKRSTETAEEDENVLELPKLTAMDVNPDTEGDELNKAALQNLNSTPAMSGAIPIAIFDAAMAHFQDPAFALDFFGMVTEYDNLPACRGIAEHVEAELMRGYAQDWHSQICHIRLPVVSVPADSPAFVPAFREVLKRLKTAREKTHSHDFVSSARSCLQRLLESSDLDPAIKTVGDAVLASLEAQ</sequence>
<comment type="subcellular location">
    <subcellularLocation>
        <location evidence="1">Nucleus</location>
        <location evidence="1">Nucleolus</location>
    </subcellularLocation>
</comment>
<keyword evidence="8" id="KW-1185">Reference proteome</keyword>
<organism evidence="7 8">
    <name type="scientific">Exophiala viscosa</name>
    <dbReference type="NCBI Taxonomy" id="2486360"/>
    <lineage>
        <taxon>Eukaryota</taxon>
        <taxon>Fungi</taxon>
        <taxon>Dikarya</taxon>
        <taxon>Ascomycota</taxon>
        <taxon>Pezizomycotina</taxon>
        <taxon>Eurotiomycetes</taxon>
        <taxon>Chaetothyriomycetidae</taxon>
        <taxon>Chaetothyriales</taxon>
        <taxon>Herpotrichiellaceae</taxon>
        <taxon>Exophiala</taxon>
    </lineage>
</organism>
<evidence type="ECO:0000313" key="7">
    <source>
        <dbReference type="EMBL" id="KAI1608641.1"/>
    </source>
</evidence>
<evidence type="ECO:0000313" key="8">
    <source>
        <dbReference type="Proteomes" id="UP001203852"/>
    </source>
</evidence>
<keyword evidence="5" id="KW-0539">Nucleus</keyword>
<evidence type="ECO:0000256" key="1">
    <source>
        <dbReference type="ARBA" id="ARBA00004604"/>
    </source>
</evidence>
<dbReference type="Pfam" id="PF08640">
    <property type="entry name" value="U3_assoc_6"/>
    <property type="match status" value="1"/>
</dbReference>
<dbReference type="PANTHER" id="PTHR23271:SF1">
    <property type="entry name" value="U3 SMALL NUCLEOLAR RNA-ASSOCIATED PROTEIN 6 HOMOLOG"/>
    <property type="match status" value="1"/>
</dbReference>
<reference evidence="7" key="1">
    <citation type="journal article" date="2022" name="bioRxiv">
        <title>Deciphering the potential niche of two novel black yeast fungi from a biological soil crust based on their genomes, phenotypes, and melanin regulation.</title>
        <authorList>
            <consortium name="DOE Joint Genome Institute"/>
            <person name="Carr E.C."/>
            <person name="Barton Q."/>
            <person name="Grambo S."/>
            <person name="Sullivan M."/>
            <person name="Renfro C.M."/>
            <person name="Kuo A."/>
            <person name="Pangilinan J."/>
            <person name="Lipzen A."/>
            <person name="Keymanesh K."/>
            <person name="Savage E."/>
            <person name="Barry K."/>
            <person name="Grigoriev I.V."/>
            <person name="Riekhof W.R."/>
            <person name="Harris S.S."/>
        </authorList>
    </citation>
    <scope>NUCLEOTIDE SEQUENCE</scope>
    <source>
        <strain evidence="7">JF 03-4F</strain>
    </source>
</reference>
<feature type="domain" description="U3 small nucleolar RNA-associated protein 6 N-terminal" evidence="6">
    <location>
        <begin position="12"/>
        <end position="85"/>
    </location>
</feature>
<dbReference type="InterPro" id="IPR011990">
    <property type="entry name" value="TPR-like_helical_dom_sf"/>
</dbReference>
<name>A0AAN6DM99_9EURO</name>
<keyword evidence="3" id="KW-0698">rRNA processing</keyword>
<evidence type="ECO:0000256" key="3">
    <source>
        <dbReference type="ARBA" id="ARBA00022552"/>
    </source>
</evidence>
<dbReference type="GO" id="GO:0032040">
    <property type="term" value="C:small-subunit processome"/>
    <property type="evidence" value="ECO:0007669"/>
    <property type="project" value="TreeGrafter"/>
</dbReference>
<dbReference type="GO" id="GO:0030515">
    <property type="term" value="F:snoRNA binding"/>
    <property type="evidence" value="ECO:0007669"/>
    <property type="project" value="InterPro"/>
</dbReference>
<comment type="similarity">
    <text evidence="2">Belongs to the UTP6 family.</text>
</comment>
<keyword evidence="4" id="KW-0677">Repeat</keyword>
<evidence type="ECO:0000259" key="6">
    <source>
        <dbReference type="Pfam" id="PF08640"/>
    </source>
</evidence>
<protein>
    <submittedName>
        <fullName evidence="7">U3 small nucleolar RNA-associated protein 6-domain-containing protein</fullName>
    </submittedName>
</protein>
<comment type="caution">
    <text evidence="7">The sequence shown here is derived from an EMBL/GenBank/DDBJ whole genome shotgun (WGS) entry which is preliminary data.</text>
</comment>
<gene>
    <name evidence="7" type="ORF">EDD36DRAFT_88749</name>
</gene>
<dbReference type="InterPro" id="IPR013949">
    <property type="entry name" value="Utp6"/>
</dbReference>
<dbReference type="PANTHER" id="PTHR23271">
    <property type="entry name" value="HEPATOCELLULAR CARCINOMA-ASSOCIATED ANTIGEN 66"/>
    <property type="match status" value="1"/>
</dbReference>
<evidence type="ECO:0000256" key="5">
    <source>
        <dbReference type="ARBA" id="ARBA00023242"/>
    </source>
</evidence>
<dbReference type="SMART" id="SM00386">
    <property type="entry name" value="HAT"/>
    <property type="match status" value="3"/>
</dbReference>
<evidence type="ECO:0000256" key="2">
    <source>
        <dbReference type="ARBA" id="ARBA00010734"/>
    </source>
</evidence>
<dbReference type="EMBL" id="MU404362">
    <property type="protein sequence ID" value="KAI1608641.1"/>
    <property type="molecule type" value="Genomic_DNA"/>
</dbReference>
<proteinExistence type="inferred from homology"/>
<dbReference type="InterPro" id="IPR055347">
    <property type="entry name" value="UTP6_N"/>
</dbReference>
<dbReference type="AlphaFoldDB" id="A0AAN6DM99"/>
<dbReference type="SUPFAM" id="SSF48452">
    <property type="entry name" value="TPR-like"/>
    <property type="match status" value="1"/>
</dbReference>
<dbReference type="Gene3D" id="1.25.40.10">
    <property type="entry name" value="Tetratricopeptide repeat domain"/>
    <property type="match status" value="1"/>
</dbReference>
<dbReference type="GO" id="GO:0034388">
    <property type="term" value="C:Pwp2p-containing subcomplex of 90S preribosome"/>
    <property type="evidence" value="ECO:0007669"/>
    <property type="project" value="TreeGrafter"/>
</dbReference>
<accession>A0AAN6DM99</accession>
<dbReference type="InterPro" id="IPR003107">
    <property type="entry name" value="HAT"/>
</dbReference>
<evidence type="ECO:0000256" key="4">
    <source>
        <dbReference type="ARBA" id="ARBA00022737"/>
    </source>
</evidence>
<dbReference type="Proteomes" id="UP001203852">
    <property type="component" value="Unassembled WGS sequence"/>
</dbReference>
<dbReference type="GO" id="GO:0000462">
    <property type="term" value="P:maturation of SSU-rRNA from tricistronic rRNA transcript (SSU-rRNA, 5.8S rRNA, LSU-rRNA)"/>
    <property type="evidence" value="ECO:0007669"/>
    <property type="project" value="InterPro"/>
</dbReference>